<dbReference type="GO" id="GO:0006355">
    <property type="term" value="P:regulation of DNA-templated transcription"/>
    <property type="evidence" value="ECO:0007669"/>
    <property type="project" value="InterPro"/>
</dbReference>
<dbReference type="SMART" id="SM00421">
    <property type="entry name" value="HTH_LUXR"/>
    <property type="match status" value="1"/>
</dbReference>
<dbReference type="InterPro" id="IPR000792">
    <property type="entry name" value="Tscrpt_reg_LuxR_C"/>
</dbReference>
<dbReference type="InterPro" id="IPR011006">
    <property type="entry name" value="CheY-like_superfamily"/>
</dbReference>
<accession>A0A094QRA8</accession>
<dbReference type="PANTHER" id="PTHR43214">
    <property type="entry name" value="TWO-COMPONENT RESPONSE REGULATOR"/>
    <property type="match status" value="1"/>
</dbReference>
<name>A0A094QRA8_9ZZZZ</name>
<dbReference type="EMBL" id="JNSL01000066">
    <property type="protein sequence ID" value="KGA17201.1"/>
    <property type="molecule type" value="Genomic_DNA"/>
</dbReference>
<proteinExistence type="predicted"/>
<comment type="caution">
    <text evidence="3">The sequence shown here is derived from an EMBL/GenBank/DDBJ whole genome shotgun (WGS) entry which is preliminary data.</text>
</comment>
<organism evidence="3">
    <name type="scientific">freshwater metagenome</name>
    <dbReference type="NCBI Taxonomy" id="449393"/>
    <lineage>
        <taxon>unclassified sequences</taxon>
        <taxon>metagenomes</taxon>
        <taxon>ecological metagenomes</taxon>
    </lineage>
</organism>
<dbReference type="CDD" id="cd00156">
    <property type="entry name" value="REC"/>
    <property type="match status" value="1"/>
</dbReference>
<keyword evidence="1" id="KW-0238">DNA-binding</keyword>
<dbReference type="InterPro" id="IPR039420">
    <property type="entry name" value="WalR-like"/>
</dbReference>
<dbReference type="SUPFAM" id="SSF52172">
    <property type="entry name" value="CheY-like"/>
    <property type="match status" value="1"/>
</dbReference>
<reference evidence="3" key="1">
    <citation type="submission" date="2014-06" db="EMBL/GenBank/DDBJ databases">
        <title>Key roles for freshwater Actinobacteria revealed by deep metagenomic sequencing.</title>
        <authorList>
            <person name="Ghai R."/>
            <person name="Mizuno C.M."/>
            <person name="Picazo A."/>
            <person name="Camacho A."/>
            <person name="Rodriguez-Valera F."/>
        </authorList>
    </citation>
    <scope>NUCLEOTIDE SEQUENCE</scope>
</reference>
<sequence>MEKRKVLVVEDDSLLRSLISEVLSGSGFSVSSAANAVEARNLISTFDPDIALLDIELGAGPSGLDLGEFIKSQAPHIAIIFLTHLPDPRFAGVDSVSIPKKSAYIRKELISKPGLLLEIVESVLRDETGKNMRHDLDPQRPFAALSKSQIAVLRSVALGLSNYEIASQRDTTVRAVENLIRRTLSAAGIEGDSTVNTRTAAARAYIEAAGFPVGNE</sequence>
<dbReference type="SMART" id="SM00448">
    <property type="entry name" value="REC"/>
    <property type="match status" value="1"/>
</dbReference>
<dbReference type="AlphaFoldDB" id="A0A094QRA8"/>
<dbReference type="InterPro" id="IPR001789">
    <property type="entry name" value="Sig_transdc_resp-reg_receiver"/>
</dbReference>
<dbReference type="SUPFAM" id="SSF46894">
    <property type="entry name" value="C-terminal effector domain of the bipartite response regulators"/>
    <property type="match status" value="1"/>
</dbReference>
<dbReference type="Gene3D" id="1.10.10.10">
    <property type="entry name" value="Winged helix-like DNA-binding domain superfamily/Winged helix DNA-binding domain"/>
    <property type="match status" value="1"/>
</dbReference>
<evidence type="ECO:0000259" key="2">
    <source>
        <dbReference type="PROSITE" id="PS50110"/>
    </source>
</evidence>
<gene>
    <name evidence="3" type="ORF">GM51_10935</name>
</gene>
<feature type="domain" description="Response regulatory" evidence="2">
    <location>
        <begin position="5"/>
        <end position="127"/>
    </location>
</feature>
<dbReference type="InterPro" id="IPR036388">
    <property type="entry name" value="WH-like_DNA-bd_sf"/>
</dbReference>
<dbReference type="Pfam" id="PF00072">
    <property type="entry name" value="Response_reg"/>
    <property type="match status" value="1"/>
</dbReference>
<dbReference type="Gene3D" id="3.40.50.2300">
    <property type="match status" value="1"/>
</dbReference>
<dbReference type="GO" id="GO:0003677">
    <property type="term" value="F:DNA binding"/>
    <property type="evidence" value="ECO:0007669"/>
    <property type="project" value="UniProtKB-KW"/>
</dbReference>
<evidence type="ECO:0000313" key="3">
    <source>
        <dbReference type="EMBL" id="KGA17201.1"/>
    </source>
</evidence>
<evidence type="ECO:0000256" key="1">
    <source>
        <dbReference type="ARBA" id="ARBA00023125"/>
    </source>
</evidence>
<protein>
    <recommendedName>
        <fullName evidence="2">Response regulatory domain-containing protein</fullName>
    </recommendedName>
</protein>
<dbReference type="InterPro" id="IPR016032">
    <property type="entry name" value="Sig_transdc_resp-reg_C-effctor"/>
</dbReference>
<dbReference type="PROSITE" id="PS50110">
    <property type="entry name" value="RESPONSE_REGULATORY"/>
    <property type="match status" value="1"/>
</dbReference>
<dbReference type="GO" id="GO:0000160">
    <property type="term" value="P:phosphorelay signal transduction system"/>
    <property type="evidence" value="ECO:0007669"/>
    <property type="project" value="InterPro"/>
</dbReference>